<dbReference type="InterPro" id="IPR004360">
    <property type="entry name" value="Glyas_Fos-R_dOase_dom"/>
</dbReference>
<proteinExistence type="predicted"/>
<dbReference type="InterPro" id="IPR052164">
    <property type="entry name" value="Anthracycline_SecMetBiosynth"/>
</dbReference>
<evidence type="ECO:0000313" key="3">
    <source>
        <dbReference type="Proteomes" id="UP000198852"/>
    </source>
</evidence>
<dbReference type="PANTHER" id="PTHR33993:SF14">
    <property type="entry name" value="GB|AAF24581.1"/>
    <property type="match status" value="1"/>
</dbReference>
<evidence type="ECO:0000259" key="1">
    <source>
        <dbReference type="PROSITE" id="PS51819"/>
    </source>
</evidence>
<dbReference type="PROSITE" id="PS51819">
    <property type="entry name" value="VOC"/>
    <property type="match status" value="2"/>
</dbReference>
<protein>
    <recommendedName>
        <fullName evidence="1">VOC domain-containing protein</fullName>
    </recommendedName>
</protein>
<dbReference type="SUPFAM" id="SSF54593">
    <property type="entry name" value="Glyoxalase/Bleomycin resistance protein/Dihydroxybiphenyl dioxygenase"/>
    <property type="match status" value="2"/>
</dbReference>
<name>A0A1I6P6C1_9PSEU</name>
<organism evidence="2 3">
    <name type="scientific">Saccharopolyspora flava</name>
    <dbReference type="NCBI Taxonomy" id="95161"/>
    <lineage>
        <taxon>Bacteria</taxon>
        <taxon>Bacillati</taxon>
        <taxon>Actinomycetota</taxon>
        <taxon>Actinomycetes</taxon>
        <taxon>Pseudonocardiales</taxon>
        <taxon>Pseudonocardiaceae</taxon>
        <taxon>Saccharopolyspora</taxon>
    </lineage>
</organism>
<dbReference type="PANTHER" id="PTHR33993">
    <property type="entry name" value="GLYOXALASE-RELATED"/>
    <property type="match status" value="1"/>
</dbReference>
<dbReference type="CDD" id="cd07247">
    <property type="entry name" value="SgaA_N_like"/>
    <property type="match status" value="2"/>
</dbReference>
<evidence type="ECO:0000313" key="2">
    <source>
        <dbReference type="EMBL" id="SFS35726.1"/>
    </source>
</evidence>
<dbReference type="Proteomes" id="UP000198852">
    <property type="component" value="Unassembled WGS sequence"/>
</dbReference>
<feature type="domain" description="VOC" evidence="1">
    <location>
        <begin position="131"/>
        <end position="251"/>
    </location>
</feature>
<dbReference type="Pfam" id="PF00903">
    <property type="entry name" value="Glyoxalase"/>
    <property type="match status" value="1"/>
</dbReference>
<dbReference type="InterPro" id="IPR029068">
    <property type="entry name" value="Glyas_Bleomycin-R_OHBP_Dase"/>
</dbReference>
<reference evidence="3" key="1">
    <citation type="submission" date="2016-10" db="EMBL/GenBank/DDBJ databases">
        <authorList>
            <person name="Varghese N."/>
            <person name="Submissions S."/>
        </authorList>
    </citation>
    <scope>NUCLEOTIDE SEQUENCE [LARGE SCALE GENOMIC DNA]</scope>
    <source>
        <strain evidence="3">DSM 44771</strain>
    </source>
</reference>
<dbReference type="Gene3D" id="3.10.180.10">
    <property type="entry name" value="2,3-Dihydroxybiphenyl 1,2-Dioxygenase, domain 1"/>
    <property type="match status" value="2"/>
</dbReference>
<dbReference type="InterPro" id="IPR041581">
    <property type="entry name" value="Glyoxalase_6"/>
</dbReference>
<gene>
    <name evidence="2" type="ORF">SAMN05660874_00495</name>
</gene>
<accession>A0A1I6P6C1</accession>
<dbReference type="Pfam" id="PF18029">
    <property type="entry name" value="Glyoxalase_6"/>
    <property type="match status" value="1"/>
</dbReference>
<dbReference type="STRING" id="95161.SAMN05660874_00495"/>
<sequence length="256" mass="27424">MIAVGIALGAPGWADLASNETEAVHEFYTGLFGWRWVQRCDYSVALAGDVPVAGLLPESGDVPTAWTLYLECGSTRRATEQIRALGGKVVVPPTETPGDEMFLVAEDPSGAVVGLWEAPENATFGWARAGALCWAELHTRDAAAADPFYAGLLGYRQQQIGEPSGDFDYTVWHVGDQPLLGRLDARASLPQGVPPHWQLYFQVDPDHDADSAVGKVQALGGQVLREPTDSPHGRLAVVRDVVGATFTLIDTSQRSG</sequence>
<dbReference type="InterPro" id="IPR037523">
    <property type="entry name" value="VOC_core"/>
</dbReference>
<keyword evidence="3" id="KW-1185">Reference proteome</keyword>
<dbReference type="EMBL" id="FOZX01000001">
    <property type="protein sequence ID" value="SFS35726.1"/>
    <property type="molecule type" value="Genomic_DNA"/>
</dbReference>
<feature type="domain" description="VOC" evidence="1">
    <location>
        <begin position="10"/>
        <end position="118"/>
    </location>
</feature>
<dbReference type="AlphaFoldDB" id="A0A1I6P6C1"/>